<reference evidence="2" key="1">
    <citation type="submission" date="2013-02" db="EMBL/GenBank/DDBJ databases">
        <authorList>
            <person name="Hughes D."/>
        </authorList>
    </citation>
    <scope>NUCLEOTIDE SEQUENCE</scope>
    <source>
        <strain>Durham</strain>
        <strain evidence="2">NC isolate 2 -- Noor lab</strain>
    </source>
</reference>
<dbReference type="EMBL" id="CAQQ02082278">
    <property type="status" value="NOT_ANNOTATED_CDS"/>
    <property type="molecule type" value="Genomic_DNA"/>
</dbReference>
<evidence type="ECO:0000313" key="1">
    <source>
        <dbReference type="EnsemblMetazoa" id="MESCA003260-PA"/>
    </source>
</evidence>
<dbReference type="EMBL" id="CAQQ02082280">
    <property type="status" value="NOT_ANNOTATED_CDS"/>
    <property type="molecule type" value="Genomic_DNA"/>
</dbReference>
<dbReference type="HOGENOM" id="CLU_1808412_0_0_1"/>
<evidence type="ECO:0000313" key="2">
    <source>
        <dbReference type="Proteomes" id="UP000015102"/>
    </source>
</evidence>
<dbReference type="AlphaFoldDB" id="T1GII1"/>
<accession>T1GII1</accession>
<proteinExistence type="predicted"/>
<dbReference type="Proteomes" id="UP000015102">
    <property type="component" value="Unassembled WGS sequence"/>
</dbReference>
<dbReference type="EMBL" id="CAQQ02082279">
    <property type="status" value="NOT_ANNOTATED_CDS"/>
    <property type="molecule type" value="Genomic_DNA"/>
</dbReference>
<protein>
    <submittedName>
        <fullName evidence="1">Uncharacterized protein</fullName>
    </submittedName>
</protein>
<organism evidence="1 2">
    <name type="scientific">Megaselia scalaris</name>
    <name type="common">Humpbacked fly</name>
    <name type="synonym">Phora scalaris</name>
    <dbReference type="NCBI Taxonomy" id="36166"/>
    <lineage>
        <taxon>Eukaryota</taxon>
        <taxon>Metazoa</taxon>
        <taxon>Ecdysozoa</taxon>
        <taxon>Arthropoda</taxon>
        <taxon>Hexapoda</taxon>
        <taxon>Insecta</taxon>
        <taxon>Pterygota</taxon>
        <taxon>Neoptera</taxon>
        <taxon>Endopterygota</taxon>
        <taxon>Diptera</taxon>
        <taxon>Brachycera</taxon>
        <taxon>Muscomorpha</taxon>
        <taxon>Platypezoidea</taxon>
        <taxon>Phoridae</taxon>
        <taxon>Megaseliini</taxon>
        <taxon>Megaselia</taxon>
    </lineage>
</organism>
<sequence length="143" mass="16439">MPVLLCRSESYALKDSEGELLAVFERRILRIIYGPVCEDGEWITMNGTNCINIQALFEIFELDVCNGLDMCGGWKRMSRPENVSHKPEWISNERKTSLNGVTLYHVMLIKRNMTATISPVYHTFTKHLSQSHIKVACHSFTKF</sequence>
<keyword evidence="2" id="KW-1185">Reference proteome</keyword>
<reference evidence="1" key="2">
    <citation type="submission" date="2015-06" db="UniProtKB">
        <authorList>
            <consortium name="EnsemblMetazoa"/>
        </authorList>
    </citation>
    <scope>IDENTIFICATION</scope>
</reference>
<dbReference type="EnsemblMetazoa" id="MESCA003260-RA">
    <property type="protein sequence ID" value="MESCA003260-PA"/>
    <property type="gene ID" value="MESCA003260"/>
</dbReference>
<name>T1GII1_MEGSC</name>